<name>A0A098VTV0_9MICR</name>
<feature type="non-terminal residue" evidence="1">
    <location>
        <position position="137"/>
    </location>
</feature>
<gene>
    <name evidence="1" type="ORF">DI09_436p10</name>
</gene>
<sequence>MHVKTAECFNSFASFYGEMDKFVIRSKKNSSDFQSVPAVTVSPCSNSEEIVDVHEDFNEPLLTFIVNLSAHSSLLVSDSLSDVIPLSQSHCACARAVAEASASKSKQKPYGRRFIPKWTETFSWIEYRIETLKLIKS</sequence>
<accession>A0A098VTV0</accession>
<dbReference type="HOGENOM" id="CLU_1865597_0_0_1"/>
<evidence type="ECO:0000313" key="2">
    <source>
        <dbReference type="Proteomes" id="UP000029725"/>
    </source>
</evidence>
<proteinExistence type="predicted"/>
<organism evidence="1 2">
    <name type="scientific">Mitosporidium daphniae</name>
    <dbReference type="NCBI Taxonomy" id="1485682"/>
    <lineage>
        <taxon>Eukaryota</taxon>
        <taxon>Fungi</taxon>
        <taxon>Fungi incertae sedis</taxon>
        <taxon>Microsporidia</taxon>
        <taxon>Mitosporidium</taxon>
    </lineage>
</organism>
<dbReference type="EMBL" id="JMKJ01000370">
    <property type="protein sequence ID" value="KGG51156.1"/>
    <property type="molecule type" value="Genomic_DNA"/>
</dbReference>
<protein>
    <submittedName>
        <fullName evidence="1">Uncharacterized protein</fullName>
    </submittedName>
</protein>
<dbReference type="Proteomes" id="UP000029725">
    <property type="component" value="Unassembled WGS sequence"/>
</dbReference>
<evidence type="ECO:0000313" key="1">
    <source>
        <dbReference type="EMBL" id="KGG51156.1"/>
    </source>
</evidence>
<dbReference type="AlphaFoldDB" id="A0A098VTV0"/>
<dbReference type="VEuPathDB" id="MicrosporidiaDB:DI09_436p10"/>
<comment type="caution">
    <text evidence="1">The sequence shown here is derived from an EMBL/GenBank/DDBJ whole genome shotgun (WGS) entry which is preliminary data.</text>
</comment>
<reference evidence="1 2" key="1">
    <citation type="submission" date="2014-04" db="EMBL/GenBank/DDBJ databases">
        <title>A new species of microsporidia sheds light on the evolution of extreme parasitism.</title>
        <authorList>
            <person name="Haag K.L."/>
            <person name="James T.Y."/>
            <person name="Larsson R."/>
            <person name="Schaer T.M."/>
            <person name="Refardt D."/>
            <person name="Pombert J.-F."/>
            <person name="Ebert D."/>
        </authorList>
    </citation>
    <scope>NUCLEOTIDE SEQUENCE [LARGE SCALE GENOMIC DNA]</scope>
    <source>
        <strain evidence="1 2">UGP3</strain>
        <tissue evidence="1">Spores</tissue>
    </source>
</reference>
<keyword evidence="2" id="KW-1185">Reference proteome</keyword>